<evidence type="ECO:0000313" key="2">
    <source>
        <dbReference type="EMBL" id="SHI78338.1"/>
    </source>
</evidence>
<feature type="domain" description="DUF6385" evidence="1">
    <location>
        <begin position="260"/>
        <end position="337"/>
    </location>
</feature>
<dbReference type="Pfam" id="PF19912">
    <property type="entry name" value="DUF6385"/>
    <property type="match status" value="1"/>
</dbReference>
<dbReference type="OrthoDB" id="1808778at2"/>
<protein>
    <recommendedName>
        <fullName evidence="1">DUF6385 domain-containing protein</fullName>
    </recommendedName>
</protein>
<dbReference type="InterPro" id="IPR045965">
    <property type="entry name" value="DUF6385"/>
</dbReference>
<proteinExistence type="predicted"/>
<keyword evidence="3" id="KW-1185">Reference proteome</keyword>
<dbReference type="Proteomes" id="UP000183954">
    <property type="component" value="Unassembled WGS sequence"/>
</dbReference>
<dbReference type="AlphaFoldDB" id="A0A1M6DZ86"/>
<dbReference type="EMBL" id="FQXJ01000025">
    <property type="protein sequence ID" value="SHI78338.1"/>
    <property type="molecule type" value="Genomic_DNA"/>
</dbReference>
<reference evidence="3" key="1">
    <citation type="submission" date="2016-11" db="EMBL/GenBank/DDBJ databases">
        <authorList>
            <person name="Varghese N."/>
            <person name="Submissions S."/>
        </authorList>
    </citation>
    <scope>NUCLEOTIDE SEQUENCE [LARGE SCALE GENOMIC DNA]</scope>
    <source>
        <strain evidence="3">DSM 15449</strain>
    </source>
</reference>
<name>A0A1M6DZ86_9FIRM</name>
<evidence type="ECO:0000259" key="1">
    <source>
        <dbReference type="Pfam" id="PF19912"/>
    </source>
</evidence>
<organism evidence="2 3">
    <name type="scientific">Desulfosporosinus lacus DSM 15449</name>
    <dbReference type="NCBI Taxonomy" id="1121420"/>
    <lineage>
        <taxon>Bacteria</taxon>
        <taxon>Bacillati</taxon>
        <taxon>Bacillota</taxon>
        <taxon>Clostridia</taxon>
        <taxon>Eubacteriales</taxon>
        <taxon>Desulfitobacteriaceae</taxon>
        <taxon>Desulfosporosinus</taxon>
    </lineage>
</organism>
<dbReference type="RefSeq" id="WP_073032550.1">
    <property type="nucleotide sequence ID" value="NZ_FQXJ01000025.1"/>
</dbReference>
<dbReference type="STRING" id="1121420.SAMN02746098_04632"/>
<accession>A0A1M6DZ86</accession>
<sequence>MTDKNQVYNSHFLLEQESNLYFPDGWAQTGGDGATKWEWVCTPNGSRAIKIMHPSGPRAGIILENNVVIPAGEGQRWEFRAVLQTEPAEVSCYIRVYLGAVSQYLFTVRPSSELEEFTRVFSTPTGVTGLRVEVGILGEGIISIHEIQGWRLYPKRELRLDEKGQVYVRHIDSIGKIQAPVSVRLVSPLPMPVDIRTPIKADVRDLTPSRDGIKIYSSNGNSIDSTLDGSLQVKMSGRKYLQSVESVTSTNISIATMPKDVSEVTVFSYAVHNTGTEVVVVQLQISPDGAIWTADDLECKILPGALSVFTPNRFLRYVRLIYHSQSPNPLSVWFQAQG</sequence>
<evidence type="ECO:0000313" key="3">
    <source>
        <dbReference type="Proteomes" id="UP000183954"/>
    </source>
</evidence>
<gene>
    <name evidence="2" type="ORF">SAMN02746098_04632</name>
</gene>